<evidence type="ECO:0000256" key="10">
    <source>
        <dbReference type="RuleBase" id="RU079119"/>
    </source>
</evidence>
<comment type="catalytic activity">
    <reaction evidence="9 10">
        <text>L-cysteinyl-[protein] + hexadecanoyl-CoA = S-hexadecanoyl-L-cysteinyl-[protein] + CoA</text>
        <dbReference type="Rhea" id="RHEA:36683"/>
        <dbReference type="Rhea" id="RHEA-COMP:10131"/>
        <dbReference type="Rhea" id="RHEA-COMP:11032"/>
        <dbReference type="ChEBI" id="CHEBI:29950"/>
        <dbReference type="ChEBI" id="CHEBI:57287"/>
        <dbReference type="ChEBI" id="CHEBI:57379"/>
        <dbReference type="ChEBI" id="CHEBI:74151"/>
        <dbReference type="EC" id="2.3.1.225"/>
    </reaction>
</comment>
<dbReference type="GO" id="GO:0016020">
    <property type="term" value="C:membrane"/>
    <property type="evidence" value="ECO:0007669"/>
    <property type="project" value="UniProtKB-SubCell"/>
</dbReference>
<evidence type="ECO:0000259" key="11">
    <source>
        <dbReference type="Pfam" id="PF01529"/>
    </source>
</evidence>
<keyword evidence="2 10" id="KW-0808">Transferase</keyword>
<keyword evidence="7" id="KW-0449">Lipoprotein</keyword>
<dbReference type="EMBL" id="JANBTW010000012">
    <property type="protein sequence ID" value="KAJ2679420.1"/>
    <property type="molecule type" value="Genomic_DNA"/>
</dbReference>
<dbReference type="PANTHER" id="PTHR22883:SF445">
    <property type="entry name" value="PALMITOYLTRANSFERASE"/>
    <property type="match status" value="1"/>
</dbReference>
<keyword evidence="8 10" id="KW-0012">Acyltransferase</keyword>
<feature type="transmembrane region" description="Helical" evidence="10">
    <location>
        <begin position="117"/>
        <end position="137"/>
    </location>
</feature>
<dbReference type="AlphaFoldDB" id="A0A9W8L087"/>
<evidence type="ECO:0000313" key="12">
    <source>
        <dbReference type="EMBL" id="KAJ2679420.1"/>
    </source>
</evidence>
<dbReference type="GO" id="GO:0006612">
    <property type="term" value="P:protein targeting to membrane"/>
    <property type="evidence" value="ECO:0007669"/>
    <property type="project" value="TreeGrafter"/>
</dbReference>
<protein>
    <recommendedName>
        <fullName evidence="10">Palmitoyltransferase</fullName>
        <ecNumber evidence="10">2.3.1.225</ecNumber>
    </recommendedName>
</protein>
<dbReference type="PROSITE" id="PS50216">
    <property type="entry name" value="DHHC"/>
    <property type="match status" value="1"/>
</dbReference>
<comment type="subcellular location">
    <subcellularLocation>
        <location evidence="1">Membrane</location>
        <topology evidence="1">Multi-pass membrane protein</topology>
    </subcellularLocation>
</comment>
<sequence length="395" mass="44392">MAIGAATAACIALLILTFSAWVFVLILGRNRMFKGTAVERAHAFLYDRLPTAVEAWVERVGAVRWAVRRAEAVWMALFGRRNPLFQILAVVLYWAGIAVFVFQAAPMIPNRYVGRWQWAPILLTLATNIASYVLACATSPGIVDPSNEDAACRVFPYDNLLYYADRRCRTCHTRKPARSKHCSVCGRCVQMMDHHCIWLNTCVGLHNVRWFLLFLASFSAVCIYGSYLFATVVLEMRLVLGLDRLLVWNDEQQRMEPLSFKSSLLYLLDDSPLLAIVLVLLLVLTPAVVLFCGYQVRISMLGYTNNEESKWLNVAEAIGDQVVYETAAPEGPVYEVIEKDEQPADSRPRRCVGSLAEVKNMYDHGAVGNLALLFFPPKTQPLSPLANDRRKAHQS</sequence>
<dbReference type="EC" id="2.3.1.225" evidence="10"/>
<proteinExistence type="inferred from homology"/>
<keyword evidence="4 10" id="KW-1133">Transmembrane helix</keyword>
<feature type="transmembrane region" description="Helical" evidence="10">
    <location>
        <begin position="6"/>
        <end position="27"/>
    </location>
</feature>
<dbReference type="OrthoDB" id="9909019at2759"/>
<dbReference type="Pfam" id="PF01529">
    <property type="entry name" value="DHHC"/>
    <property type="match status" value="1"/>
</dbReference>
<feature type="transmembrane region" description="Helical" evidence="10">
    <location>
        <begin position="84"/>
        <end position="105"/>
    </location>
</feature>
<dbReference type="InterPro" id="IPR001594">
    <property type="entry name" value="Palmitoyltrfase_DHHC"/>
</dbReference>
<feature type="domain" description="Palmitoyltransferase DHHC" evidence="11">
    <location>
        <begin position="165"/>
        <end position="311"/>
    </location>
</feature>
<evidence type="ECO:0000256" key="3">
    <source>
        <dbReference type="ARBA" id="ARBA00022692"/>
    </source>
</evidence>
<gene>
    <name evidence="12" type="primary">SWF1</name>
    <name evidence="12" type="ORF">GGI25_001555</name>
</gene>
<evidence type="ECO:0000256" key="8">
    <source>
        <dbReference type="ARBA" id="ARBA00023315"/>
    </source>
</evidence>
<evidence type="ECO:0000256" key="5">
    <source>
        <dbReference type="ARBA" id="ARBA00023136"/>
    </source>
</evidence>
<evidence type="ECO:0000313" key="13">
    <source>
        <dbReference type="Proteomes" id="UP001151518"/>
    </source>
</evidence>
<evidence type="ECO:0000256" key="2">
    <source>
        <dbReference type="ARBA" id="ARBA00022679"/>
    </source>
</evidence>
<organism evidence="12 13">
    <name type="scientific">Coemansia spiralis</name>
    <dbReference type="NCBI Taxonomy" id="417178"/>
    <lineage>
        <taxon>Eukaryota</taxon>
        <taxon>Fungi</taxon>
        <taxon>Fungi incertae sedis</taxon>
        <taxon>Zoopagomycota</taxon>
        <taxon>Kickxellomycotina</taxon>
        <taxon>Kickxellomycetes</taxon>
        <taxon>Kickxellales</taxon>
        <taxon>Kickxellaceae</taxon>
        <taxon>Coemansia</taxon>
    </lineage>
</organism>
<comment type="domain">
    <text evidence="10">The DHHC domain is required for palmitoyltransferase activity.</text>
</comment>
<reference evidence="12" key="1">
    <citation type="submission" date="2022-07" db="EMBL/GenBank/DDBJ databases">
        <title>Phylogenomic reconstructions and comparative analyses of Kickxellomycotina fungi.</title>
        <authorList>
            <person name="Reynolds N.K."/>
            <person name="Stajich J.E."/>
            <person name="Barry K."/>
            <person name="Grigoriev I.V."/>
            <person name="Crous P."/>
            <person name="Smith M.E."/>
        </authorList>
    </citation>
    <scope>NUCLEOTIDE SEQUENCE</scope>
    <source>
        <strain evidence="12">NRRL 3115</strain>
    </source>
</reference>
<accession>A0A9W8L087</accession>
<keyword evidence="5 10" id="KW-0472">Membrane</keyword>
<dbReference type="GO" id="GO:0005783">
    <property type="term" value="C:endoplasmic reticulum"/>
    <property type="evidence" value="ECO:0007669"/>
    <property type="project" value="TreeGrafter"/>
</dbReference>
<feature type="transmembrane region" description="Helical" evidence="10">
    <location>
        <begin position="273"/>
        <end position="294"/>
    </location>
</feature>
<dbReference type="Proteomes" id="UP001151518">
    <property type="component" value="Unassembled WGS sequence"/>
</dbReference>
<keyword evidence="3 10" id="KW-0812">Transmembrane</keyword>
<name>A0A9W8L087_9FUNG</name>
<feature type="transmembrane region" description="Helical" evidence="10">
    <location>
        <begin position="210"/>
        <end position="234"/>
    </location>
</feature>
<dbReference type="GO" id="GO:0005794">
    <property type="term" value="C:Golgi apparatus"/>
    <property type="evidence" value="ECO:0007669"/>
    <property type="project" value="TreeGrafter"/>
</dbReference>
<evidence type="ECO:0000256" key="9">
    <source>
        <dbReference type="ARBA" id="ARBA00048048"/>
    </source>
</evidence>
<evidence type="ECO:0000256" key="7">
    <source>
        <dbReference type="ARBA" id="ARBA00023288"/>
    </source>
</evidence>
<dbReference type="PANTHER" id="PTHR22883">
    <property type="entry name" value="ZINC FINGER DHHC DOMAIN CONTAINING PROTEIN"/>
    <property type="match status" value="1"/>
</dbReference>
<evidence type="ECO:0000256" key="6">
    <source>
        <dbReference type="ARBA" id="ARBA00023139"/>
    </source>
</evidence>
<evidence type="ECO:0000256" key="1">
    <source>
        <dbReference type="ARBA" id="ARBA00004141"/>
    </source>
</evidence>
<dbReference type="InterPro" id="IPR039859">
    <property type="entry name" value="PFA4/ZDH16/20/ERF2-like"/>
</dbReference>
<keyword evidence="6" id="KW-0564">Palmitate</keyword>
<comment type="caution">
    <text evidence="12">The sequence shown here is derived from an EMBL/GenBank/DDBJ whole genome shotgun (WGS) entry which is preliminary data.</text>
</comment>
<comment type="similarity">
    <text evidence="10">Belongs to the DHHC palmitoyltransferase family.</text>
</comment>
<dbReference type="GO" id="GO:0019706">
    <property type="term" value="F:protein-cysteine S-palmitoyltransferase activity"/>
    <property type="evidence" value="ECO:0007669"/>
    <property type="project" value="UniProtKB-EC"/>
</dbReference>
<evidence type="ECO:0000256" key="4">
    <source>
        <dbReference type="ARBA" id="ARBA00022989"/>
    </source>
</evidence>